<protein>
    <submittedName>
        <fullName evidence="2">Putative F-box domain, RNA ligase/cyclic nucleotide phosphodiesterase</fullName>
    </submittedName>
</protein>
<dbReference type="STRING" id="74649.A0A2P6PG54"/>
<dbReference type="Gramene" id="PRQ20900">
    <property type="protein sequence ID" value="PRQ20900"/>
    <property type="gene ID" value="RchiOBHm_Chr7g0233181"/>
</dbReference>
<dbReference type="InterPro" id="IPR001810">
    <property type="entry name" value="F-box_dom"/>
</dbReference>
<dbReference type="InterPro" id="IPR017451">
    <property type="entry name" value="F-box-assoc_interact_dom"/>
</dbReference>
<name>A0A2P6PG54_ROSCH</name>
<sequence length="648" mass="74445">MEIENEKGMAECGKNIVEDVVKQILSTLPPKTLIRFKCVSKRWYALITDPRFVAKHLSNSMHNNLSTTSVLLKRSVCKDTRDAEEPEMVFSFLKFRNDIDNGGEHAHEEHSYFSGAEDVEIPLKTSSKSLQIVGHCDGIICLVDLTGDEVFLWNPAIQESKLLPPNPYLQGYAFYYYAVAFGYDPKSKGYKVVKIGCPYPVGRERDDNGYYIYDPYKAVLYTHMGTDSDSWREIKTYSLETQTTILWPETFQMYFKNVCYWTGQEQHKELHAYEADYPEDQFIGKMIIFFDPVDEVFHDMLFPDCFYDGNEFFFGMRLLVWNESISLFGLQNTFSKLGVSFGIWVMDELGGPKGAWTKHIAFELTEKPLAFLNSDEILLADTNGHVIFYNLSTKKLNHLPIQSVRDDDYKAVVYVNSIVSVLGGNRLGRRDDSSNDAEILILVQGRSTVQIIDASAILQAEISHSKYTSSPLSHSILEKTHSYSVWAIPPDEVSIRVKKVMEGLRAEFGGPEIEPHIPVVGSIRMAHEDVLNEFTNYLQSRVISGYKAEVSRLVFRSSYYQCVSLLVDSSFSCKNYEATFEPPLWVSDRRREEKKKAEEKVNILDESITSMNFPITRLALYKIDYKDTTLKSWEKIAEYPFLFDWYVH</sequence>
<proteinExistence type="predicted"/>
<evidence type="ECO:0000259" key="1">
    <source>
        <dbReference type="SMART" id="SM00256"/>
    </source>
</evidence>
<dbReference type="PANTHER" id="PTHR31672:SF13">
    <property type="entry name" value="F-BOX PROTEIN CPR30-LIKE"/>
    <property type="match status" value="1"/>
</dbReference>
<organism evidence="2 3">
    <name type="scientific">Rosa chinensis</name>
    <name type="common">China rose</name>
    <dbReference type="NCBI Taxonomy" id="74649"/>
    <lineage>
        <taxon>Eukaryota</taxon>
        <taxon>Viridiplantae</taxon>
        <taxon>Streptophyta</taxon>
        <taxon>Embryophyta</taxon>
        <taxon>Tracheophyta</taxon>
        <taxon>Spermatophyta</taxon>
        <taxon>Magnoliopsida</taxon>
        <taxon>eudicotyledons</taxon>
        <taxon>Gunneridae</taxon>
        <taxon>Pentapetalae</taxon>
        <taxon>rosids</taxon>
        <taxon>fabids</taxon>
        <taxon>Rosales</taxon>
        <taxon>Rosaceae</taxon>
        <taxon>Rosoideae</taxon>
        <taxon>Rosoideae incertae sedis</taxon>
        <taxon>Rosa</taxon>
    </lineage>
</organism>
<accession>A0A2P6PG54</accession>
<dbReference type="SUPFAM" id="SSF81383">
    <property type="entry name" value="F-box domain"/>
    <property type="match status" value="1"/>
</dbReference>
<dbReference type="Proteomes" id="UP000238479">
    <property type="component" value="Chromosome 7"/>
</dbReference>
<dbReference type="CDD" id="cd22157">
    <property type="entry name" value="F-box_AtFBW1-like"/>
    <property type="match status" value="1"/>
</dbReference>
<evidence type="ECO:0000313" key="3">
    <source>
        <dbReference type="Proteomes" id="UP000238479"/>
    </source>
</evidence>
<gene>
    <name evidence="2" type="ORF">RchiOBHm_Chr7g0233181</name>
</gene>
<dbReference type="Gene3D" id="3.90.1140.10">
    <property type="entry name" value="Cyclic phosphodiesterase"/>
    <property type="match status" value="1"/>
</dbReference>
<dbReference type="InterPro" id="IPR050796">
    <property type="entry name" value="SCF_F-box_component"/>
</dbReference>
<dbReference type="EMBL" id="PDCK01000045">
    <property type="protein sequence ID" value="PRQ20900.1"/>
    <property type="molecule type" value="Genomic_DNA"/>
</dbReference>
<dbReference type="GO" id="GO:0016874">
    <property type="term" value="F:ligase activity"/>
    <property type="evidence" value="ECO:0007669"/>
    <property type="project" value="UniProtKB-KW"/>
</dbReference>
<dbReference type="SUPFAM" id="SSF55144">
    <property type="entry name" value="LigT-like"/>
    <property type="match status" value="1"/>
</dbReference>
<dbReference type="NCBIfam" id="TIGR01640">
    <property type="entry name" value="F_box_assoc_1"/>
    <property type="match status" value="1"/>
</dbReference>
<dbReference type="InterPro" id="IPR006527">
    <property type="entry name" value="F-box-assoc_dom_typ1"/>
</dbReference>
<dbReference type="SMART" id="SM00256">
    <property type="entry name" value="FBOX"/>
    <property type="match status" value="1"/>
</dbReference>
<dbReference type="AlphaFoldDB" id="A0A2P6PG54"/>
<dbReference type="InterPro" id="IPR036047">
    <property type="entry name" value="F-box-like_dom_sf"/>
</dbReference>
<dbReference type="Pfam" id="PF00646">
    <property type="entry name" value="F-box"/>
    <property type="match status" value="1"/>
</dbReference>
<evidence type="ECO:0000313" key="2">
    <source>
        <dbReference type="EMBL" id="PRQ20900.1"/>
    </source>
</evidence>
<comment type="caution">
    <text evidence="2">The sequence shown here is derived from an EMBL/GenBank/DDBJ whole genome shotgun (WGS) entry which is preliminary data.</text>
</comment>
<keyword evidence="3" id="KW-1185">Reference proteome</keyword>
<feature type="domain" description="F-box" evidence="1">
    <location>
        <begin position="16"/>
        <end position="56"/>
    </location>
</feature>
<dbReference type="InterPro" id="IPR009097">
    <property type="entry name" value="Cyclic_Pdiesterase"/>
</dbReference>
<dbReference type="PANTHER" id="PTHR31672">
    <property type="entry name" value="BNACNNG10540D PROTEIN"/>
    <property type="match status" value="1"/>
</dbReference>
<reference evidence="2 3" key="1">
    <citation type="journal article" date="2018" name="Nat. Genet.">
        <title>The Rosa genome provides new insights in the design of modern roses.</title>
        <authorList>
            <person name="Bendahmane M."/>
        </authorList>
    </citation>
    <scope>NUCLEOTIDE SEQUENCE [LARGE SCALE GENOMIC DNA]</scope>
    <source>
        <strain evidence="3">cv. Old Blush</strain>
    </source>
</reference>
<keyword evidence="2" id="KW-0436">Ligase</keyword>
<dbReference type="Pfam" id="PF07734">
    <property type="entry name" value="FBA_1"/>
    <property type="match status" value="1"/>
</dbReference>
<dbReference type="Gene3D" id="1.20.1280.50">
    <property type="match status" value="1"/>
</dbReference>